<gene>
    <name evidence="9" type="ORF">SAMN02746064_01852</name>
</gene>
<comment type="subcellular location">
    <subcellularLocation>
        <location evidence="1">Cell membrane</location>
        <topology evidence="1">Multi-pass membrane protein</topology>
    </subcellularLocation>
</comment>
<proteinExistence type="inferred from homology"/>
<dbReference type="GO" id="GO:0008324">
    <property type="term" value="F:monoatomic cation transmembrane transporter activity"/>
    <property type="evidence" value="ECO:0007669"/>
    <property type="project" value="InterPro"/>
</dbReference>
<organism evidence="9 10">
    <name type="scientific">Alkalibacter saccharofermentans DSM 14828</name>
    <dbReference type="NCBI Taxonomy" id="1120975"/>
    <lineage>
        <taxon>Bacteria</taxon>
        <taxon>Bacillati</taxon>
        <taxon>Bacillota</taxon>
        <taxon>Clostridia</taxon>
        <taxon>Eubacteriales</taxon>
        <taxon>Eubacteriaceae</taxon>
        <taxon>Alkalibacter</taxon>
    </lineage>
</organism>
<keyword evidence="7 8" id="KW-0472">Membrane</keyword>
<keyword evidence="4" id="KW-1003">Cell membrane</keyword>
<dbReference type="OrthoDB" id="9800498at2"/>
<name>A0A1M4YTU4_9FIRM</name>
<keyword evidence="3" id="KW-0050">Antiport</keyword>
<protein>
    <submittedName>
        <fullName evidence="9">Multicomponent Na+:H+ antiporter subunit E</fullName>
    </submittedName>
</protein>
<evidence type="ECO:0000256" key="3">
    <source>
        <dbReference type="ARBA" id="ARBA00022449"/>
    </source>
</evidence>
<evidence type="ECO:0000256" key="2">
    <source>
        <dbReference type="ARBA" id="ARBA00006228"/>
    </source>
</evidence>
<comment type="similarity">
    <text evidence="2">Belongs to the CPA3 antiporters (TC 2.A.63) subunit E family.</text>
</comment>
<evidence type="ECO:0000256" key="6">
    <source>
        <dbReference type="ARBA" id="ARBA00022989"/>
    </source>
</evidence>
<evidence type="ECO:0000256" key="8">
    <source>
        <dbReference type="SAM" id="Phobius"/>
    </source>
</evidence>
<accession>A0A1M4YTU4</accession>
<dbReference type="STRING" id="1120975.SAMN02746064_01852"/>
<evidence type="ECO:0000256" key="5">
    <source>
        <dbReference type="ARBA" id="ARBA00022692"/>
    </source>
</evidence>
<feature type="transmembrane region" description="Helical" evidence="8">
    <location>
        <begin position="6"/>
        <end position="21"/>
    </location>
</feature>
<keyword evidence="3" id="KW-0813">Transport</keyword>
<dbReference type="AlphaFoldDB" id="A0A1M4YTU4"/>
<dbReference type="GO" id="GO:0015297">
    <property type="term" value="F:antiporter activity"/>
    <property type="evidence" value="ECO:0007669"/>
    <property type="project" value="UniProtKB-KW"/>
</dbReference>
<evidence type="ECO:0000256" key="1">
    <source>
        <dbReference type="ARBA" id="ARBA00004651"/>
    </source>
</evidence>
<evidence type="ECO:0000256" key="7">
    <source>
        <dbReference type="ARBA" id="ARBA00023136"/>
    </source>
</evidence>
<reference evidence="9 10" key="1">
    <citation type="submission" date="2016-11" db="EMBL/GenBank/DDBJ databases">
        <authorList>
            <person name="Jaros S."/>
            <person name="Januszkiewicz K."/>
            <person name="Wedrychowicz H."/>
        </authorList>
    </citation>
    <scope>NUCLEOTIDE SEQUENCE [LARGE SCALE GENOMIC DNA]</scope>
    <source>
        <strain evidence="9 10">DSM 14828</strain>
    </source>
</reference>
<sequence>MKRKANYIIMILVFTAMWVILNEKAGPLQIVSGMGFSVTSIFFVNYYLLDDSYIDSYFLNPVSLIKYLIYLVFQIYKSGISAILKISKGESSVKIVKYESGLENDLAVCLLANAITLTPGTVTIDKSKNQLSVLCFEDDDGFSGEKGGKASEQFEKILREI</sequence>
<feature type="transmembrane region" description="Helical" evidence="8">
    <location>
        <begin position="28"/>
        <end position="47"/>
    </location>
</feature>
<dbReference type="RefSeq" id="WP_073271311.1">
    <property type="nucleotide sequence ID" value="NZ_FQTU01000014.1"/>
</dbReference>
<keyword evidence="10" id="KW-1185">Reference proteome</keyword>
<evidence type="ECO:0000256" key="4">
    <source>
        <dbReference type="ARBA" id="ARBA00022475"/>
    </source>
</evidence>
<evidence type="ECO:0000313" key="9">
    <source>
        <dbReference type="EMBL" id="SHF09185.1"/>
    </source>
</evidence>
<dbReference type="InterPro" id="IPR002758">
    <property type="entry name" value="Cation_antiport_E"/>
</dbReference>
<dbReference type="Pfam" id="PF01899">
    <property type="entry name" value="MNHE"/>
    <property type="match status" value="1"/>
</dbReference>
<dbReference type="GO" id="GO:0005886">
    <property type="term" value="C:plasma membrane"/>
    <property type="evidence" value="ECO:0007669"/>
    <property type="project" value="UniProtKB-SubCell"/>
</dbReference>
<dbReference type="Proteomes" id="UP000184251">
    <property type="component" value="Unassembled WGS sequence"/>
</dbReference>
<dbReference type="PANTHER" id="PTHR34584">
    <property type="entry name" value="NA(+)/H(+) ANTIPORTER SUBUNIT E1"/>
    <property type="match status" value="1"/>
</dbReference>
<dbReference type="EMBL" id="FQTU01000014">
    <property type="protein sequence ID" value="SHF09185.1"/>
    <property type="molecule type" value="Genomic_DNA"/>
</dbReference>
<keyword evidence="5 8" id="KW-0812">Transmembrane</keyword>
<dbReference type="PANTHER" id="PTHR34584:SF1">
    <property type="entry name" value="NA(+)_H(+) ANTIPORTER SUBUNIT E1"/>
    <property type="match status" value="1"/>
</dbReference>
<evidence type="ECO:0000313" key="10">
    <source>
        <dbReference type="Proteomes" id="UP000184251"/>
    </source>
</evidence>
<keyword evidence="6 8" id="KW-1133">Transmembrane helix</keyword>